<dbReference type="AlphaFoldDB" id="A0A8S4RB17"/>
<protein>
    <submittedName>
        <fullName evidence="1">Jg9922 protein</fullName>
    </submittedName>
</protein>
<reference evidence="1" key="1">
    <citation type="submission" date="2022-03" db="EMBL/GenBank/DDBJ databases">
        <authorList>
            <person name="Lindestad O."/>
        </authorList>
    </citation>
    <scope>NUCLEOTIDE SEQUENCE</scope>
</reference>
<proteinExistence type="predicted"/>
<gene>
    <name evidence="1" type="primary">jg9922</name>
    <name evidence="1" type="ORF">PAEG_LOCUS11919</name>
</gene>
<accession>A0A8S4RB17</accession>
<evidence type="ECO:0000313" key="2">
    <source>
        <dbReference type="Proteomes" id="UP000838756"/>
    </source>
</evidence>
<comment type="caution">
    <text evidence="1">The sequence shown here is derived from an EMBL/GenBank/DDBJ whole genome shotgun (WGS) entry which is preliminary data.</text>
</comment>
<dbReference type="Proteomes" id="UP000838756">
    <property type="component" value="Unassembled WGS sequence"/>
</dbReference>
<name>A0A8S4RB17_9NEOP</name>
<evidence type="ECO:0000313" key="1">
    <source>
        <dbReference type="EMBL" id="CAH2234020.1"/>
    </source>
</evidence>
<organism evidence="1 2">
    <name type="scientific">Pararge aegeria aegeria</name>
    <dbReference type="NCBI Taxonomy" id="348720"/>
    <lineage>
        <taxon>Eukaryota</taxon>
        <taxon>Metazoa</taxon>
        <taxon>Ecdysozoa</taxon>
        <taxon>Arthropoda</taxon>
        <taxon>Hexapoda</taxon>
        <taxon>Insecta</taxon>
        <taxon>Pterygota</taxon>
        <taxon>Neoptera</taxon>
        <taxon>Endopterygota</taxon>
        <taxon>Lepidoptera</taxon>
        <taxon>Glossata</taxon>
        <taxon>Ditrysia</taxon>
        <taxon>Papilionoidea</taxon>
        <taxon>Nymphalidae</taxon>
        <taxon>Satyrinae</taxon>
        <taxon>Satyrini</taxon>
        <taxon>Parargina</taxon>
        <taxon>Pararge</taxon>
    </lineage>
</organism>
<sequence>MVAIIQRRYSTAEHSTFIHTLDLKLGSGAEKTRYEYCYIRLGENRAAFEFKMRIIIVPFIKIPCAECKERPCFTRYNFAPKAGLAEAVVLYECRLGSNAAHGPLVDERTCTPYVRARRKLASGK</sequence>
<keyword evidence="2" id="KW-1185">Reference proteome</keyword>
<dbReference type="EMBL" id="CAKXAJ010025020">
    <property type="protein sequence ID" value="CAH2234020.1"/>
    <property type="molecule type" value="Genomic_DNA"/>
</dbReference>